<organism evidence="2 3">
    <name type="scientific">Paramuricea clavata</name>
    <name type="common">Red gorgonian</name>
    <name type="synonym">Violescent sea-whip</name>
    <dbReference type="NCBI Taxonomy" id="317549"/>
    <lineage>
        <taxon>Eukaryota</taxon>
        <taxon>Metazoa</taxon>
        <taxon>Cnidaria</taxon>
        <taxon>Anthozoa</taxon>
        <taxon>Octocorallia</taxon>
        <taxon>Malacalcyonacea</taxon>
        <taxon>Plexauridae</taxon>
        <taxon>Paramuricea</taxon>
    </lineage>
</organism>
<feature type="compositionally biased region" description="Low complexity" evidence="1">
    <location>
        <begin position="112"/>
        <end position="180"/>
    </location>
</feature>
<gene>
    <name evidence="2" type="ORF">PACLA_8A005510</name>
</gene>
<protein>
    <submittedName>
        <fullName evidence="2">Uncharacterized protein</fullName>
    </submittedName>
</protein>
<reference evidence="2" key="1">
    <citation type="submission" date="2020-04" db="EMBL/GenBank/DDBJ databases">
        <authorList>
            <person name="Alioto T."/>
            <person name="Alioto T."/>
            <person name="Gomez Garrido J."/>
        </authorList>
    </citation>
    <scope>NUCLEOTIDE SEQUENCE</scope>
    <source>
        <strain evidence="2">A484AB</strain>
    </source>
</reference>
<dbReference type="AlphaFoldDB" id="A0A7D9L1T2"/>
<feature type="region of interest" description="Disordered" evidence="1">
    <location>
        <begin position="105"/>
        <end position="207"/>
    </location>
</feature>
<feature type="compositionally biased region" description="Polar residues" evidence="1">
    <location>
        <begin position="181"/>
        <end position="207"/>
    </location>
</feature>
<dbReference type="Proteomes" id="UP001152795">
    <property type="component" value="Unassembled WGS sequence"/>
</dbReference>
<accession>A0A7D9L1T2</accession>
<evidence type="ECO:0000313" key="2">
    <source>
        <dbReference type="EMBL" id="CAB4024012.1"/>
    </source>
</evidence>
<name>A0A7D9L1T2_PARCT</name>
<sequence>MVVRMMQLFVTCQFDGSCLCSVDHEPNFRNPRKRAGDDKDYGCLNSESIRAGAVEEISSKFAREDNYFQSQLRGKNPGVEAYQSRQTKCIQAKVLGTWSTDAVSEPAKFSVSTESTATSSQPPTSTHMTTSKTTLSVITKVSVSTESTPTSSQPKSSHITTGTSSSVTVTTAEPTTTQPTDVSKPTEATLTSSEPKSSQIKTKSTSL</sequence>
<evidence type="ECO:0000313" key="3">
    <source>
        <dbReference type="Proteomes" id="UP001152795"/>
    </source>
</evidence>
<proteinExistence type="predicted"/>
<dbReference type="EMBL" id="CACRXK020012800">
    <property type="protein sequence ID" value="CAB4024012.1"/>
    <property type="molecule type" value="Genomic_DNA"/>
</dbReference>
<keyword evidence="3" id="KW-1185">Reference proteome</keyword>
<feature type="non-terminal residue" evidence="2">
    <location>
        <position position="207"/>
    </location>
</feature>
<evidence type="ECO:0000256" key="1">
    <source>
        <dbReference type="SAM" id="MobiDB-lite"/>
    </source>
</evidence>
<comment type="caution">
    <text evidence="2">The sequence shown here is derived from an EMBL/GenBank/DDBJ whole genome shotgun (WGS) entry which is preliminary data.</text>
</comment>